<protein>
    <submittedName>
        <fullName evidence="2">Uncharacterized protein</fullName>
    </submittedName>
</protein>
<evidence type="ECO:0000256" key="1">
    <source>
        <dbReference type="SAM" id="MobiDB-lite"/>
    </source>
</evidence>
<proteinExistence type="predicted"/>
<name>A0A091CJF1_FUKDA</name>
<accession>A0A091CJF1</accession>
<dbReference type="AlphaFoldDB" id="A0A091CJF1"/>
<gene>
    <name evidence="2" type="ORF">H920_19860</name>
</gene>
<organism evidence="2 3">
    <name type="scientific">Fukomys damarensis</name>
    <name type="common">Damaraland mole rat</name>
    <name type="synonym">Cryptomys damarensis</name>
    <dbReference type="NCBI Taxonomy" id="885580"/>
    <lineage>
        <taxon>Eukaryota</taxon>
        <taxon>Metazoa</taxon>
        <taxon>Chordata</taxon>
        <taxon>Craniata</taxon>
        <taxon>Vertebrata</taxon>
        <taxon>Euteleostomi</taxon>
        <taxon>Mammalia</taxon>
        <taxon>Eutheria</taxon>
        <taxon>Euarchontoglires</taxon>
        <taxon>Glires</taxon>
        <taxon>Rodentia</taxon>
        <taxon>Hystricomorpha</taxon>
        <taxon>Bathyergidae</taxon>
        <taxon>Fukomys</taxon>
    </lineage>
</organism>
<evidence type="ECO:0000313" key="3">
    <source>
        <dbReference type="Proteomes" id="UP000028990"/>
    </source>
</evidence>
<evidence type="ECO:0000313" key="2">
    <source>
        <dbReference type="EMBL" id="KFO18649.1"/>
    </source>
</evidence>
<dbReference type="Proteomes" id="UP000028990">
    <property type="component" value="Unassembled WGS sequence"/>
</dbReference>
<reference evidence="2 3" key="1">
    <citation type="submission" date="2013-11" db="EMBL/GenBank/DDBJ databases">
        <title>The Damaraland mole rat (Fukomys damarensis) genome and evolution of African mole rats.</title>
        <authorList>
            <person name="Gladyshev V.N."/>
            <person name="Fang X."/>
        </authorList>
    </citation>
    <scope>NUCLEOTIDE SEQUENCE [LARGE SCALE GENOMIC DNA]</scope>
    <source>
        <tissue evidence="2">Liver</tissue>
    </source>
</reference>
<keyword evidence="3" id="KW-1185">Reference proteome</keyword>
<sequence length="92" mass="10143">MRCTNSAPGRGADFPDPPRTLSGEQERVDTASPTQWSPSDLRHGASTCFGFPVGTRGPDIKELPMSPQSHIRQAGTPLTRYYPRYFVSMVAF</sequence>
<dbReference type="EMBL" id="KN125342">
    <property type="protein sequence ID" value="KFO18649.1"/>
    <property type="molecule type" value="Genomic_DNA"/>
</dbReference>
<feature type="region of interest" description="Disordered" evidence="1">
    <location>
        <begin position="1"/>
        <end position="69"/>
    </location>
</feature>